<dbReference type="PROSITE" id="PS50975">
    <property type="entry name" value="ATP_GRASP"/>
    <property type="match status" value="1"/>
</dbReference>
<dbReference type="PROSITE" id="PS00844">
    <property type="entry name" value="DALA_DALA_LIGASE_2"/>
    <property type="match status" value="1"/>
</dbReference>
<dbReference type="NCBIfam" id="TIGR01205">
    <property type="entry name" value="D_ala_D_alaTIGR"/>
    <property type="match status" value="1"/>
</dbReference>
<comment type="pathway">
    <text evidence="4 22">Cell wall biogenesis; peptidoglycan biosynthesis.</text>
</comment>
<feature type="binding site" evidence="24">
    <location>
        <begin position="170"/>
        <end position="172"/>
    </location>
    <ligand>
        <name>ATP</name>
        <dbReference type="ChEBI" id="CHEBI:30616"/>
    </ligand>
</feature>
<dbReference type="UniPathway" id="UPA00219"/>
<evidence type="ECO:0000256" key="14">
    <source>
        <dbReference type="ARBA" id="ARBA00022984"/>
    </source>
</evidence>
<dbReference type="GO" id="GO:0046872">
    <property type="term" value="F:metal ion binding"/>
    <property type="evidence" value="ECO:0007669"/>
    <property type="project" value="UniProtKB-KW"/>
</dbReference>
<feature type="binding site" evidence="24">
    <location>
        <begin position="300"/>
        <end position="301"/>
    </location>
    <ligand>
        <name>ATP</name>
        <dbReference type="ChEBI" id="CHEBI:30616"/>
    </ligand>
</feature>
<dbReference type="InterPro" id="IPR016185">
    <property type="entry name" value="PreATP-grasp_dom_sf"/>
</dbReference>
<dbReference type="AlphaFoldDB" id="A0A074IUI7"/>
<evidence type="ECO:0000256" key="3">
    <source>
        <dbReference type="ARBA" id="ARBA00004496"/>
    </source>
</evidence>
<gene>
    <name evidence="22" type="primary">ddl</name>
    <name evidence="28" type="ORF">DL07_05190</name>
</gene>
<keyword evidence="14 22" id="KW-0573">Peptidoglycan synthesis</keyword>
<keyword evidence="13 22" id="KW-0133">Cell shape</keyword>
<dbReference type="InterPro" id="IPR005905">
    <property type="entry name" value="D_ala_D_ala"/>
</dbReference>
<dbReference type="NCBIfam" id="NF002529">
    <property type="entry name" value="PRK01966.1-5"/>
    <property type="match status" value="1"/>
</dbReference>
<dbReference type="SUPFAM" id="SSF56059">
    <property type="entry name" value="Glutathione synthetase ATP-binding domain-like"/>
    <property type="match status" value="1"/>
</dbReference>
<dbReference type="InterPro" id="IPR011095">
    <property type="entry name" value="Dala_Dala_lig_C"/>
</dbReference>
<dbReference type="Proteomes" id="UP000027855">
    <property type="component" value="Unassembled WGS sequence"/>
</dbReference>
<feature type="binding site" evidence="24">
    <location>
        <position position="128"/>
    </location>
    <ligand>
        <name>ATP</name>
        <dbReference type="ChEBI" id="CHEBI:30616"/>
    </ligand>
</feature>
<evidence type="ECO:0000256" key="4">
    <source>
        <dbReference type="ARBA" id="ARBA00004752"/>
    </source>
</evidence>
<evidence type="ECO:0000256" key="1">
    <source>
        <dbReference type="ARBA" id="ARBA00001936"/>
    </source>
</evidence>
<evidence type="ECO:0000256" key="5">
    <source>
        <dbReference type="ARBA" id="ARBA00010871"/>
    </source>
</evidence>
<dbReference type="Gene3D" id="3.40.50.20">
    <property type="match status" value="1"/>
</dbReference>
<feature type="binding site" evidence="25">
    <location>
        <position position="301"/>
    </location>
    <ligand>
        <name>Mg(2+)</name>
        <dbReference type="ChEBI" id="CHEBI:18420"/>
        <label>1</label>
    </ligand>
</feature>
<name>A0A074IUI7_STRSL</name>
<evidence type="ECO:0000256" key="15">
    <source>
        <dbReference type="ARBA" id="ARBA00023211"/>
    </source>
</evidence>
<dbReference type="PROSITE" id="PS00843">
    <property type="entry name" value="DALA_DALA_LIGASE_1"/>
    <property type="match status" value="1"/>
</dbReference>
<evidence type="ECO:0000256" key="18">
    <source>
        <dbReference type="ARBA" id="ARBA00060592"/>
    </source>
</evidence>
<dbReference type="PANTHER" id="PTHR23132:SF25">
    <property type="entry name" value="D-ALANINE--D-ALANINE LIGASE A"/>
    <property type="match status" value="1"/>
</dbReference>
<dbReference type="InterPro" id="IPR011127">
    <property type="entry name" value="Dala_Dala_lig_N"/>
</dbReference>
<keyword evidence="11 26" id="KW-0067">ATP-binding</keyword>
<organism evidence="28 29">
    <name type="scientific">Streptococcus salivarius</name>
    <dbReference type="NCBI Taxonomy" id="1304"/>
    <lineage>
        <taxon>Bacteria</taxon>
        <taxon>Bacillati</taxon>
        <taxon>Bacillota</taxon>
        <taxon>Bacilli</taxon>
        <taxon>Lactobacillales</taxon>
        <taxon>Streptococcaceae</taxon>
        <taxon>Streptococcus</taxon>
    </lineage>
</organism>
<keyword evidence="7 22" id="KW-0963">Cytoplasm</keyword>
<dbReference type="Pfam" id="PF07478">
    <property type="entry name" value="Dala_Dala_lig_C"/>
    <property type="match status" value="1"/>
</dbReference>
<comment type="cofactor">
    <cofactor evidence="25">
        <name>Mg(2+)</name>
        <dbReference type="ChEBI" id="CHEBI:18420"/>
    </cofactor>
    <cofactor evidence="25">
        <name>Mn(2+)</name>
        <dbReference type="ChEBI" id="CHEBI:29035"/>
    </cofactor>
    <text evidence="25">Binds 2 magnesium or manganese ions per subunit.</text>
</comment>
<evidence type="ECO:0000256" key="21">
    <source>
        <dbReference type="ARBA" id="ARBA00077154"/>
    </source>
</evidence>
<evidence type="ECO:0000256" key="13">
    <source>
        <dbReference type="ARBA" id="ARBA00022960"/>
    </source>
</evidence>
<evidence type="ECO:0000256" key="22">
    <source>
        <dbReference type="HAMAP-Rule" id="MF_00047"/>
    </source>
</evidence>
<sequence length="348" mass="38388">MSKQTLILLYGGRSAEREVSVLSAESVMRAVDYSAFEVKTYFITQSGDFIKTQEFTETPGDDEKLMTNDTVVASQAIKPSDIYEEGAVVFPVLHGPMGEDGSIQGFLETLKLPYVGTNVLSSSVAMDKIMTKHILEVAGVPQVAYTVFIEGEDLEEAVAETLEKLTFPVFVKPANMGSSVGISKAENEAELRAAIDLALKYDSRILIEQGVVAREIEVGILGNTNVKTTDPGEVVKDVAFYDYQAKYIDNKITMDIPAHVPAEVMTQMRAYAAKAFRALGGCGLARCDFFLTEDGAIYLNELNTMPGFTQWSMYPLLWENMGLSYSDLIKELVTLGQEMFDKRESHLI</sequence>
<dbReference type="InterPro" id="IPR000291">
    <property type="entry name" value="D-Ala_lig_Van_CS"/>
</dbReference>
<comment type="similarity">
    <text evidence="5 22">Belongs to the D-alanine--D-alanine ligase family.</text>
</comment>
<evidence type="ECO:0000256" key="6">
    <source>
        <dbReference type="ARBA" id="ARBA00012216"/>
    </source>
</evidence>
<evidence type="ECO:0000256" key="23">
    <source>
        <dbReference type="PIRSR" id="PIRSR039102-1"/>
    </source>
</evidence>
<dbReference type="GO" id="GO:0008716">
    <property type="term" value="F:D-alanine-D-alanine ligase activity"/>
    <property type="evidence" value="ECO:0007669"/>
    <property type="project" value="UniProtKB-UniRule"/>
</dbReference>
<keyword evidence="12 25" id="KW-0460">Magnesium</keyword>
<dbReference type="EC" id="6.3.2.4" evidence="6 22"/>
<evidence type="ECO:0000256" key="8">
    <source>
        <dbReference type="ARBA" id="ARBA00022598"/>
    </source>
</evidence>
<dbReference type="EMBL" id="JJMT01000024">
    <property type="protein sequence ID" value="KEO43962.1"/>
    <property type="molecule type" value="Genomic_DNA"/>
</dbReference>
<dbReference type="Gene3D" id="3.30.1490.20">
    <property type="entry name" value="ATP-grasp fold, A domain"/>
    <property type="match status" value="1"/>
</dbReference>
<evidence type="ECO:0000256" key="24">
    <source>
        <dbReference type="PIRSR" id="PIRSR039102-2"/>
    </source>
</evidence>
<dbReference type="Pfam" id="PF01820">
    <property type="entry name" value="Dala_Dala_lig_N"/>
    <property type="match status" value="1"/>
</dbReference>
<dbReference type="RefSeq" id="WP_037602762.1">
    <property type="nucleotide sequence ID" value="NZ_JADPCF010000002.1"/>
</dbReference>
<evidence type="ECO:0000256" key="11">
    <source>
        <dbReference type="ARBA" id="ARBA00022840"/>
    </source>
</evidence>
<proteinExistence type="inferred from homology"/>
<dbReference type="GO" id="GO:0005829">
    <property type="term" value="C:cytosol"/>
    <property type="evidence" value="ECO:0007669"/>
    <property type="project" value="TreeGrafter"/>
</dbReference>
<evidence type="ECO:0000313" key="29">
    <source>
        <dbReference type="Proteomes" id="UP000027855"/>
    </source>
</evidence>
<dbReference type="InterPro" id="IPR011761">
    <property type="entry name" value="ATP-grasp"/>
</dbReference>
<evidence type="ECO:0000256" key="7">
    <source>
        <dbReference type="ARBA" id="ARBA00022490"/>
    </source>
</evidence>
<dbReference type="HAMAP" id="MF_00047">
    <property type="entry name" value="Dala_Dala_lig"/>
    <property type="match status" value="1"/>
</dbReference>
<evidence type="ECO:0000256" key="17">
    <source>
        <dbReference type="ARBA" id="ARBA00047614"/>
    </source>
</evidence>
<evidence type="ECO:0000259" key="27">
    <source>
        <dbReference type="PROSITE" id="PS50975"/>
    </source>
</evidence>
<comment type="function">
    <text evidence="2 22">Cell wall formation.</text>
</comment>
<dbReference type="GO" id="GO:0008360">
    <property type="term" value="P:regulation of cell shape"/>
    <property type="evidence" value="ECO:0007669"/>
    <property type="project" value="UniProtKB-KW"/>
</dbReference>
<keyword evidence="16 22" id="KW-0961">Cell wall biogenesis/degradation</keyword>
<reference evidence="28 29" key="1">
    <citation type="submission" date="2014-04" db="EMBL/GenBank/DDBJ databases">
        <title>Variable characteristics of bacteriocin-producing Streptococcus salivarius strains isolated from Malaysian subjects.</title>
        <authorList>
            <person name="Philip K."/>
            <person name="Barbour A."/>
        </authorList>
    </citation>
    <scope>NUCLEOTIDE SEQUENCE [LARGE SCALE GENOMIC DNA]</scope>
    <source>
        <strain evidence="28 29">NU10</strain>
    </source>
</reference>
<dbReference type="FunFam" id="3.30.470.20:FF:000008">
    <property type="entry name" value="D-alanine--D-alanine ligase"/>
    <property type="match status" value="1"/>
</dbReference>
<comment type="catalytic activity">
    <reaction evidence="17 22">
        <text>2 D-alanine + ATP = D-alanyl-D-alanine + ADP + phosphate + H(+)</text>
        <dbReference type="Rhea" id="RHEA:11224"/>
        <dbReference type="ChEBI" id="CHEBI:15378"/>
        <dbReference type="ChEBI" id="CHEBI:30616"/>
        <dbReference type="ChEBI" id="CHEBI:43474"/>
        <dbReference type="ChEBI" id="CHEBI:57416"/>
        <dbReference type="ChEBI" id="CHEBI:57822"/>
        <dbReference type="ChEBI" id="CHEBI:456216"/>
        <dbReference type="EC" id="6.3.2.4"/>
    </reaction>
</comment>
<evidence type="ECO:0000256" key="9">
    <source>
        <dbReference type="ARBA" id="ARBA00022723"/>
    </source>
</evidence>
<feature type="binding site" evidence="25">
    <location>
        <position position="303"/>
    </location>
    <ligand>
        <name>Mg(2+)</name>
        <dbReference type="ChEBI" id="CHEBI:18420"/>
        <label>2</label>
    </ligand>
</feature>
<dbReference type="PIRSF" id="PIRSF039102">
    <property type="entry name" value="Ddl/VanB"/>
    <property type="match status" value="1"/>
</dbReference>
<evidence type="ECO:0000256" key="25">
    <source>
        <dbReference type="PIRSR" id="PIRSR039102-3"/>
    </source>
</evidence>
<evidence type="ECO:0000256" key="2">
    <source>
        <dbReference type="ARBA" id="ARBA00003921"/>
    </source>
</evidence>
<evidence type="ECO:0000256" key="20">
    <source>
        <dbReference type="ARBA" id="ARBA00076288"/>
    </source>
</evidence>
<evidence type="ECO:0000256" key="12">
    <source>
        <dbReference type="ARBA" id="ARBA00022842"/>
    </source>
</evidence>
<evidence type="ECO:0000313" key="28">
    <source>
        <dbReference type="EMBL" id="KEO43962.1"/>
    </source>
</evidence>
<comment type="cofactor">
    <cofactor evidence="1">
        <name>Mn(2+)</name>
        <dbReference type="ChEBI" id="CHEBI:29035"/>
    </cofactor>
</comment>
<comment type="caution">
    <text evidence="28">The sequence shown here is derived from an EMBL/GenBank/DDBJ whole genome shotgun (WGS) entry which is preliminary data.</text>
</comment>
<feature type="active site" evidence="23">
    <location>
        <position position="16"/>
    </location>
</feature>
<feature type="binding site" evidence="25">
    <location>
        <position position="288"/>
    </location>
    <ligand>
        <name>Mg(2+)</name>
        <dbReference type="ChEBI" id="CHEBI:18420"/>
        <label>1</label>
    </ligand>
</feature>
<feature type="domain" description="ATP-grasp" evidence="27">
    <location>
        <begin position="132"/>
        <end position="334"/>
    </location>
</feature>
<dbReference type="InterPro" id="IPR013815">
    <property type="entry name" value="ATP_grasp_subdomain_1"/>
</dbReference>
<keyword evidence="8 22" id="KW-0436">Ligase</keyword>
<keyword evidence="15 25" id="KW-0464">Manganese</keyword>
<protein>
    <recommendedName>
        <fullName evidence="19 22">D-alanine--D-alanine ligase</fullName>
        <ecNumber evidence="6 22">6.3.2.4</ecNumber>
    </recommendedName>
    <alternativeName>
        <fullName evidence="21 22">D-Ala-D-Ala ligase</fullName>
    </alternativeName>
    <alternativeName>
        <fullName evidence="20 22">D-alanylalanine synthetase</fullName>
    </alternativeName>
</protein>
<keyword evidence="10 24" id="KW-0547">Nucleotide-binding</keyword>
<dbReference type="Gene3D" id="3.30.470.20">
    <property type="entry name" value="ATP-grasp fold, B domain"/>
    <property type="match status" value="1"/>
</dbReference>
<dbReference type="SUPFAM" id="SSF52440">
    <property type="entry name" value="PreATP-grasp domain"/>
    <property type="match status" value="1"/>
</dbReference>
<dbReference type="GO" id="GO:0071555">
    <property type="term" value="P:cell wall organization"/>
    <property type="evidence" value="ECO:0007669"/>
    <property type="project" value="UniProtKB-KW"/>
</dbReference>
<feature type="binding site" evidence="24">
    <location>
        <begin position="208"/>
        <end position="215"/>
    </location>
    <ligand>
        <name>ATP</name>
        <dbReference type="ChEBI" id="CHEBI:30616"/>
    </ligand>
</feature>
<feature type="binding site" evidence="24">
    <location>
        <begin position="178"/>
        <end position="179"/>
    </location>
    <ligand>
        <name>ATP</name>
        <dbReference type="ChEBI" id="CHEBI:30616"/>
    </ligand>
</feature>
<dbReference type="GO" id="GO:0009252">
    <property type="term" value="P:peptidoglycan biosynthetic process"/>
    <property type="evidence" value="ECO:0007669"/>
    <property type="project" value="UniProtKB-UniRule"/>
</dbReference>
<feature type="binding site" evidence="25">
    <location>
        <position position="301"/>
    </location>
    <ligand>
        <name>Mg(2+)</name>
        <dbReference type="ChEBI" id="CHEBI:18420"/>
        <label>2</label>
    </ligand>
</feature>
<comment type="pathway">
    <text evidence="18">Glycan biosynthesis.</text>
</comment>
<keyword evidence="9 25" id="KW-0479">Metal-binding</keyword>
<evidence type="ECO:0000256" key="19">
    <source>
        <dbReference type="ARBA" id="ARBA00068427"/>
    </source>
</evidence>
<dbReference type="PANTHER" id="PTHR23132">
    <property type="entry name" value="D-ALANINE--D-ALANINE LIGASE"/>
    <property type="match status" value="1"/>
</dbReference>
<accession>A0A074IUI7</accession>
<dbReference type="GO" id="GO:0005524">
    <property type="term" value="F:ATP binding"/>
    <property type="evidence" value="ECO:0007669"/>
    <property type="project" value="UniProtKB-UniRule"/>
</dbReference>
<evidence type="ECO:0000256" key="26">
    <source>
        <dbReference type="PROSITE-ProRule" id="PRU00409"/>
    </source>
</evidence>
<comment type="subcellular location">
    <subcellularLocation>
        <location evidence="3 22">Cytoplasm</location>
    </subcellularLocation>
</comment>
<evidence type="ECO:0000256" key="16">
    <source>
        <dbReference type="ARBA" id="ARBA00023316"/>
    </source>
</evidence>
<dbReference type="NCBIfam" id="NF002528">
    <property type="entry name" value="PRK01966.1-4"/>
    <property type="match status" value="1"/>
</dbReference>
<evidence type="ECO:0000256" key="10">
    <source>
        <dbReference type="ARBA" id="ARBA00022741"/>
    </source>
</evidence>
<dbReference type="FunFam" id="3.30.1490.20:FF:000007">
    <property type="entry name" value="D-alanine--D-alanine ligase"/>
    <property type="match status" value="1"/>
</dbReference>
<feature type="active site" evidence="23">
    <location>
        <position position="178"/>
    </location>
</feature>
<feature type="active site" evidence="23">
    <location>
        <position position="312"/>
    </location>
</feature>